<dbReference type="RefSeq" id="WP_243477914.1">
    <property type="nucleotide sequence ID" value="NZ_CP063982.1"/>
</dbReference>
<dbReference type="PANTHER" id="PTHR46623">
    <property type="entry name" value="CARBOXYMETHYLENEBUTENOLIDASE-RELATED"/>
    <property type="match status" value="1"/>
</dbReference>
<dbReference type="InterPro" id="IPR002925">
    <property type="entry name" value="Dienelactn_hydro"/>
</dbReference>
<keyword evidence="3" id="KW-1185">Reference proteome</keyword>
<gene>
    <name evidence="2" type="ORF">DHf2319_09430</name>
</gene>
<proteinExistence type="predicted"/>
<keyword evidence="2" id="KW-0378">Hydrolase</keyword>
<dbReference type="InterPro" id="IPR051049">
    <property type="entry name" value="Dienelactone_hydrolase-like"/>
</dbReference>
<accession>A0ABY4AHB4</accession>
<feature type="domain" description="Dienelactone hydrolase" evidence="1">
    <location>
        <begin position="85"/>
        <end position="311"/>
    </location>
</feature>
<dbReference type="SUPFAM" id="SSF53474">
    <property type="entry name" value="alpha/beta-Hydrolases"/>
    <property type="match status" value="1"/>
</dbReference>
<evidence type="ECO:0000313" key="3">
    <source>
        <dbReference type="Proteomes" id="UP000831607"/>
    </source>
</evidence>
<dbReference type="InterPro" id="IPR029058">
    <property type="entry name" value="AB_hydrolase_fold"/>
</dbReference>
<evidence type="ECO:0000313" key="2">
    <source>
        <dbReference type="EMBL" id="UOD49679.1"/>
    </source>
</evidence>
<name>A0ABY4AHB4_9BURK</name>
<dbReference type="Gene3D" id="3.40.50.1820">
    <property type="entry name" value="alpha/beta hydrolase"/>
    <property type="match status" value="1"/>
</dbReference>
<dbReference type="EMBL" id="CP063982">
    <property type="protein sequence ID" value="UOD49679.1"/>
    <property type="molecule type" value="Genomic_DNA"/>
</dbReference>
<dbReference type="PANTHER" id="PTHR46623:SF6">
    <property type="entry name" value="ALPHA_BETA-HYDROLASES SUPERFAMILY PROTEIN"/>
    <property type="match status" value="1"/>
</dbReference>
<sequence length="313" mass="33652">MTDKTDELKQQTNGSVDLYLDGQALGGRSDTSRRAFLRNTTAAGLIGGFAVAARPIQAQQVISTGFDGLETDEAFIEENGIELYAYYAKPKDAKGPLPTVIVCSEIFGVHEHIADIARRFAKQGYLAIAPEFFTRAGDPVSLGTIAEILKEIVGKTPDAQVMDDIRASLAWAAKNGGDPERVGITGFCWGGRITWLACANIPQMKAGVAWYGRLVGEKSENFPAHPVDLAKELKAPVLGLYGEKDDGIPLSTVDQMKSALAAATGNAAAQGSKFEIYPDAPHAFHADYRASYREAAAKDGWEKCLAWFAQHGV</sequence>
<evidence type="ECO:0000259" key="1">
    <source>
        <dbReference type="Pfam" id="PF01738"/>
    </source>
</evidence>
<dbReference type="Proteomes" id="UP000831607">
    <property type="component" value="Chromosome"/>
</dbReference>
<reference evidence="2 3" key="1">
    <citation type="submission" date="2020-11" db="EMBL/GenBank/DDBJ databases">
        <title>Algicoccus daihaiensis sp.nov., isolated from Daihai Lake in Inner Mongolia.</title>
        <authorList>
            <person name="Kai J."/>
        </authorList>
    </citation>
    <scope>NUCLEOTIDE SEQUENCE [LARGE SCALE GENOMIC DNA]</scope>
    <source>
        <strain evidence="3">f23</strain>
    </source>
</reference>
<dbReference type="GO" id="GO:0016787">
    <property type="term" value="F:hydrolase activity"/>
    <property type="evidence" value="ECO:0007669"/>
    <property type="project" value="UniProtKB-KW"/>
</dbReference>
<dbReference type="InterPro" id="IPR006311">
    <property type="entry name" value="TAT_signal"/>
</dbReference>
<dbReference type="Pfam" id="PF01738">
    <property type="entry name" value="DLH"/>
    <property type="match status" value="1"/>
</dbReference>
<protein>
    <submittedName>
        <fullName evidence="2">Dienelactone hydrolase family protein</fullName>
    </submittedName>
</protein>
<organism evidence="2 3">
    <name type="scientific">Orrella daihaiensis</name>
    <dbReference type="NCBI Taxonomy" id="2782176"/>
    <lineage>
        <taxon>Bacteria</taxon>
        <taxon>Pseudomonadati</taxon>
        <taxon>Pseudomonadota</taxon>
        <taxon>Betaproteobacteria</taxon>
        <taxon>Burkholderiales</taxon>
        <taxon>Alcaligenaceae</taxon>
        <taxon>Orrella</taxon>
    </lineage>
</organism>
<dbReference type="PROSITE" id="PS51318">
    <property type="entry name" value="TAT"/>
    <property type="match status" value="1"/>
</dbReference>